<evidence type="ECO:0000259" key="1">
    <source>
        <dbReference type="Pfam" id="PF06920"/>
    </source>
</evidence>
<dbReference type="PANTHER" id="PTHR23317">
    <property type="entry name" value="DEDICATOR OF CYTOKINESIS DOCK"/>
    <property type="match status" value="1"/>
</dbReference>
<evidence type="ECO:0000313" key="3">
    <source>
        <dbReference type="Proteomes" id="UP000784294"/>
    </source>
</evidence>
<dbReference type="Gene3D" id="1.25.40.410">
    <property type="match status" value="1"/>
</dbReference>
<keyword evidence="3" id="KW-1185">Reference proteome</keyword>
<dbReference type="InterPro" id="IPR046769">
    <property type="entry name" value="DOCKER_Lobe_A"/>
</dbReference>
<dbReference type="EMBL" id="CAAALY010021049">
    <property type="protein sequence ID" value="VEL14406.1"/>
    <property type="molecule type" value="Genomic_DNA"/>
</dbReference>
<comment type="caution">
    <text evidence="2">The sequence shown here is derived from an EMBL/GenBank/DDBJ whole genome shotgun (WGS) entry which is preliminary data.</text>
</comment>
<dbReference type="Pfam" id="PF06920">
    <property type="entry name" value="DHR-2_Lobe_A"/>
    <property type="match status" value="1"/>
</dbReference>
<feature type="domain" description="DOCKER Lobe A" evidence="1">
    <location>
        <begin position="208"/>
        <end position="275"/>
    </location>
</feature>
<dbReference type="AlphaFoldDB" id="A0A3S5CED8"/>
<accession>A0A3S5CED8</accession>
<protein>
    <recommendedName>
        <fullName evidence="1">DOCKER Lobe A domain-containing protein</fullName>
    </recommendedName>
</protein>
<dbReference type="Proteomes" id="UP000784294">
    <property type="component" value="Unassembled WGS sequence"/>
</dbReference>
<dbReference type="PANTHER" id="PTHR23317:SF76">
    <property type="entry name" value="LD20667P"/>
    <property type="match status" value="1"/>
</dbReference>
<proteinExistence type="predicted"/>
<sequence length="460" mass="48978">MVFIQVMQFCCCLFDILRDTYELNEVMLRRASQVGAGGQAFDLSPIGRATHACNIHLNPSCAPDSSGSVALGSLGHSESSCCLIHTSSSALTAAPPSSALNSLSFPAASINHVELNMFTSSGHTSIPTLVAPIGSSIGFGNQSNSGPWVAGSGYGIGSSSVIRSTGPKSSGINASNWAGGGQPLHQLLQAQQQALQAASGEDTHALLDLMHRIAHGYRTSPELRLRWLLKIADKHAEVNSLLGNPAEVAQCLLHSAALISEHLTTPRFSFPHSCSSTSWTTGRLDIEDSSEGSIASPVYGLQATGCAGLLEALCQPNLAEESYVLSSAFAATTNASTWSFSGIHPNNNPPSTHPASSSDMTPLLNLDAPSKYRCREQSHDVVLSCDGGGAGWFSYDGLLVLALRTAEWLDLARHYELVPRIYARLFGQLEARADYYLLAELHARMHAAYIRLSQMQVSLQ</sequence>
<gene>
    <name evidence="2" type="ORF">PXEA_LOCUS7846</name>
</gene>
<organism evidence="2 3">
    <name type="scientific">Protopolystoma xenopodis</name>
    <dbReference type="NCBI Taxonomy" id="117903"/>
    <lineage>
        <taxon>Eukaryota</taxon>
        <taxon>Metazoa</taxon>
        <taxon>Spiralia</taxon>
        <taxon>Lophotrochozoa</taxon>
        <taxon>Platyhelminthes</taxon>
        <taxon>Monogenea</taxon>
        <taxon>Polyopisthocotylea</taxon>
        <taxon>Polystomatidea</taxon>
        <taxon>Polystomatidae</taxon>
        <taxon>Protopolystoma</taxon>
    </lineage>
</organism>
<dbReference type="InterPro" id="IPR043161">
    <property type="entry name" value="DOCK_C_lobe_A"/>
</dbReference>
<dbReference type="GO" id="GO:0005085">
    <property type="term" value="F:guanyl-nucleotide exchange factor activity"/>
    <property type="evidence" value="ECO:0007669"/>
    <property type="project" value="InterPro"/>
</dbReference>
<dbReference type="InterPro" id="IPR026791">
    <property type="entry name" value="DOCK"/>
</dbReference>
<name>A0A3S5CED8_9PLAT</name>
<dbReference type="GO" id="GO:0007264">
    <property type="term" value="P:small GTPase-mediated signal transduction"/>
    <property type="evidence" value="ECO:0007669"/>
    <property type="project" value="InterPro"/>
</dbReference>
<evidence type="ECO:0000313" key="2">
    <source>
        <dbReference type="EMBL" id="VEL14406.1"/>
    </source>
</evidence>
<reference evidence="2" key="1">
    <citation type="submission" date="2018-11" db="EMBL/GenBank/DDBJ databases">
        <authorList>
            <consortium name="Pathogen Informatics"/>
        </authorList>
    </citation>
    <scope>NUCLEOTIDE SEQUENCE</scope>
</reference>
<dbReference type="OrthoDB" id="47328at2759"/>